<dbReference type="InterPro" id="IPR011989">
    <property type="entry name" value="ARM-like"/>
</dbReference>
<gene>
    <name evidence="2" type="ORF">OKIOD_LOCUS4406</name>
</gene>
<dbReference type="InterPro" id="IPR016024">
    <property type="entry name" value="ARM-type_fold"/>
</dbReference>
<dbReference type="PANTHER" id="PTHR10648">
    <property type="entry name" value="SERINE/THREONINE-PROTEIN PHOSPHATASE PP2A 65 KDA REGULATORY SUBUNIT"/>
    <property type="match status" value="1"/>
</dbReference>
<organism evidence="2 3">
    <name type="scientific">Oikopleura dioica</name>
    <name type="common">Tunicate</name>
    <dbReference type="NCBI Taxonomy" id="34765"/>
    <lineage>
        <taxon>Eukaryota</taxon>
        <taxon>Metazoa</taxon>
        <taxon>Chordata</taxon>
        <taxon>Tunicata</taxon>
        <taxon>Appendicularia</taxon>
        <taxon>Copelata</taxon>
        <taxon>Oikopleuridae</taxon>
        <taxon>Oikopleura</taxon>
    </lineage>
</organism>
<dbReference type="EMBL" id="OU015568">
    <property type="protein sequence ID" value="CAG5091085.1"/>
    <property type="molecule type" value="Genomic_DNA"/>
</dbReference>
<dbReference type="SUPFAM" id="SSF48371">
    <property type="entry name" value="ARM repeat"/>
    <property type="match status" value="1"/>
</dbReference>
<evidence type="ECO:0000313" key="2">
    <source>
        <dbReference type="EMBL" id="CAG5091085.1"/>
    </source>
</evidence>
<protein>
    <submittedName>
        <fullName evidence="2">Oidioi.mRNA.OKI2018_I69.PAR.g12848.t2.cds</fullName>
    </submittedName>
</protein>
<dbReference type="InterPro" id="IPR051023">
    <property type="entry name" value="PP2A_Regulatory_Subunit_A"/>
</dbReference>
<keyword evidence="3" id="KW-1185">Reference proteome</keyword>
<accession>A0ABN7S1X8</accession>
<dbReference type="Proteomes" id="UP001158576">
    <property type="component" value="Chromosome PAR"/>
</dbReference>
<proteinExistence type="predicted"/>
<name>A0ABN7S1X8_OIKDI</name>
<dbReference type="Gene3D" id="1.25.10.10">
    <property type="entry name" value="Leucine-rich Repeat Variant"/>
    <property type="match status" value="1"/>
</dbReference>
<evidence type="ECO:0000256" key="1">
    <source>
        <dbReference type="ARBA" id="ARBA00022737"/>
    </source>
</evidence>
<evidence type="ECO:0000313" key="3">
    <source>
        <dbReference type="Proteomes" id="UP001158576"/>
    </source>
</evidence>
<reference evidence="2 3" key="1">
    <citation type="submission" date="2021-04" db="EMBL/GenBank/DDBJ databases">
        <authorList>
            <person name="Bliznina A."/>
        </authorList>
    </citation>
    <scope>NUCLEOTIDE SEQUENCE [LARGE SCALE GENOMIC DNA]</scope>
</reference>
<sequence>MGDSDEPISILIDELRNEDISSRLKSMSKLPTIALALGVERTKSELIPFIIDSVYDEDEVLERLADELKRFIPLVGGPAHAHIILTPLESLAMVEETVVRDRAVQSLCAIAREMSAEHIEQYFEPLIRRLATGDW</sequence>
<dbReference type="PANTHER" id="PTHR10648:SF4">
    <property type="entry name" value="PROTEIN PHOSPHATASE 2 (FORMERLY 2A), REGULATORY SUBUNIT A, BETA ISOFORM-RELATED"/>
    <property type="match status" value="1"/>
</dbReference>
<keyword evidence="1" id="KW-0677">Repeat</keyword>